<keyword evidence="16" id="KW-1185">Reference proteome</keyword>
<feature type="transmembrane region" description="Helical" evidence="12">
    <location>
        <begin position="899"/>
        <end position="921"/>
    </location>
</feature>
<dbReference type="GO" id="GO:0009741">
    <property type="term" value="P:response to brassinosteroid"/>
    <property type="evidence" value="ECO:0007669"/>
    <property type="project" value="UniProtKB-ARBA"/>
</dbReference>
<evidence type="ECO:0000256" key="12">
    <source>
        <dbReference type="SAM" id="Phobius"/>
    </source>
</evidence>
<evidence type="ECO:0000256" key="2">
    <source>
        <dbReference type="ARBA" id="ARBA00007577"/>
    </source>
</evidence>
<name>A0AAQ3RV04_VIGMU</name>
<feature type="transmembrane region" description="Helical" evidence="12">
    <location>
        <begin position="1083"/>
        <end position="1106"/>
    </location>
</feature>
<feature type="transmembrane region" description="Helical" evidence="12">
    <location>
        <begin position="853"/>
        <end position="878"/>
    </location>
</feature>
<dbReference type="InterPro" id="IPR027417">
    <property type="entry name" value="P-loop_NTPase"/>
</dbReference>
<gene>
    <name evidence="15" type="ORF">V8G54_022220</name>
</gene>
<keyword evidence="5" id="KW-0677">Repeat</keyword>
<dbReference type="InterPro" id="IPR003593">
    <property type="entry name" value="AAA+_ATPase"/>
</dbReference>
<dbReference type="PANTHER" id="PTHR43394:SF11">
    <property type="entry name" value="ATP-BINDING CASSETTE TRANSPORTER"/>
    <property type="match status" value="1"/>
</dbReference>
<evidence type="ECO:0000313" key="15">
    <source>
        <dbReference type="EMBL" id="WVZ08874.1"/>
    </source>
</evidence>
<dbReference type="InterPro" id="IPR039421">
    <property type="entry name" value="Type_1_exporter"/>
</dbReference>
<dbReference type="PROSITE" id="PS50929">
    <property type="entry name" value="ABC_TM1F"/>
    <property type="match status" value="2"/>
</dbReference>
<organism evidence="15 16">
    <name type="scientific">Vigna mungo</name>
    <name type="common">Black gram</name>
    <name type="synonym">Phaseolus mungo</name>
    <dbReference type="NCBI Taxonomy" id="3915"/>
    <lineage>
        <taxon>Eukaryota</taxon>
        <taxon>Viridiplantae</taxon>
        <taxon>Streptophyta</taxon>
        <taxon>Embryophyta</taxon>
        <taxon>Tracheophyta</taxon>
        <taxon>Spermatophyta</taxon>
        <taxon>Magnoliopsida</taxon>
        <taxon>eudicotyledons</taxon>
        <taxon>Gunneridae</taxon>
        <taxon>Pentapetalae</taxon>
        <taxon>rosids</taxon>
        <taxon>fabids</taxon>
        <taxon>Fabales</taxon>
        <taxon>Fabaceae</taxon>
        <taxon>Papilionoideae</taxon>
        <taxon>50 kb inversion clade</taxon>
        <taxon>NPAAA clade</taxon>
        <taxon>indigoferoid/millettioid clade</taxon>
        <taxon>Phaseoleae</taxon>
        <taxon>Vigna</taxon>
    </lineage>
</organism>
<keyword evidence="10" id="KW-0325">Glycoprotein</keyword>
<dbReference type="Gene3D" id="3.40.50.300">
    <property type="entry name" value="P-loop containing nucleotide triphosphate hydrolases"/>
    <property type="match status" value="3"/>
</dbReference>
<feature type="compositionally biased region" description="Polar residues" evidence="11">
    <location>
        <begin position="1427"/>
        <end position="1437"/>
    </location>
</feature>
<dbReference type="GO" id="GO:0009926">
    <property type="term" value="P:auxin polar transport"/>
    <property type="evidence" value="ECO:0007669"/>
    <property type="project" value="UniProtKB-ARBA"/>
</dbReference>
<feature type="transmembrane region" description="Helical" evidence="12">
    <location>
        <begin position="1118"/>
        <end position="1139"/>
    </location>
</feature>
<dbReference type="GO" id="GO:0009637">
    <property type="term" value="P:response to blue light"/>
    <property type="evidence" value="ECO:0007669"/>
    <property type="project" value="UniProtKB-ARBA"/>
</dbReference>
<reference evidence="15 16" key="1">
    <citation type="journal article" date="2023" name="Life. Sci Alliance">
        <title>Evolutionary insights into 3D genome organization and epigenetic landscape of Vigna mungo.</title>
        <authorList>
            <person name="Junaid A."/>
            <person name="Singh B."/>
            <person name="Bhatia S."/>
        </authorList>
    </citation>
    <scope>NUCLEOTIDE SEQUENCE [LARGE SCALE GENOMIC DNA]</scope>
    <source>
        <strain evidence="15">Urdbean</strain>
    </source>
</reference>
<dbReference type="GO" id="GO:1900459">
    <property type="term" value="P:positive regulation of brassinosteroid mediated signaling pathway"/>
    <property type="evidence" value="ECO:0007669"/>
    <property type="project" value="UniProtKB-ARBA"/>
</dbReference>
<feature type="transmembrane region" description="Helical" evidence="12">
    <location>
        <begin position="997"/>
        <end position="1018"/>
    </location>
</feature>
<evidence type="ECO:0000256" key="8">
    <source>
        <dbReference type="ARBA" id="ARBA00022989"/>
    </source>
</evidence>
<dbReference type="GO" id="GO:0009640">
    <property type="term" value="P:photomorphogenesis"/>
    <property type="evidence" value="ECO:0007669"/>
    <property type="project" value="UniProtKB-ARBA"/>
</dbReference>
<feature type="transmembrane region" description="Helical" evidence="12">
    <location>
        <begin position="141"/>
        <end position="165"/>
    </location>
</feature>
<dbReference type="Pfam" id="PF00005">
    <property type="entry name" value="ABC_tran"/>
    <property type="match status" value="3"/>
</dbReference>
<evidence type="ECO:0000256" key="10">
    <source>
        <dbReference type="ARBA" id="ARBA00023180"/>
    </source>
</evidence>
<feature type="transmembrane region" description="Helical" evidence="12">
    <location>
        <begin position="356"/>
        <end position="374"/>
    </location>
</feature>
<dbReference type="PROSITE" id="PS00211">
    <property type="entry name" value="ABC_TRANSPORTER_1"/>
    <property type="match status" value="2"/>
</dbReference>
<comment type="subcellular location">
    <subcellularLocation>
        <location evidence="1">Cell membrane</location>
        <topology evidence="1">Multi-pass membrane protein</topology>
    </subcellularLocation>
</comment>
<evidence type="ECO:0000256" key="4">
    <source>
        <dbReference type="ARBA" id="ARBA00022692"/>
    </source>
</evidence>
<dbReference type="SMART" id="SM00382">
    <property type="entry name" value="AAA"/>
    <property type="match status" value="2"/>
</dbReference>
<evidence type="ECO:0000256" key="7">
    <source>
        <dbReference type="ARBA" id="ARBA00022840"/>
    </source>
</evidence>
<dbReference type="InterPro" id="IPR011527">
    <property type="entry name" value="ABC1_TM_dom"/>
</dbReference>
<keyword evidence="9 12" id="KW-0472">Membrane</keyword>
<keyword evidence="4 12" id="KW-0812">Transmembrane</keyword>
<feature type="domain" description="ABC transmembrane type-1" evidence="14">
    <location>
        <begin position="857"/>
        <end position="1144"/>
    </location>
</feature>
<proteinExistence type="inferred from homology"/>
<dbReference type="GO" id="GO:0048443">
    <property type="term" value="P:stamen development"/>
    <property type="evidence" value="ECO:0007669"/>
    <property type="project" value="UniProtKB-ARBA"/>
</dbReference>
<dbReference type="PANTHER" id="PTHR43394">
    <property type="entry name" value="ATP-DEPENDENT PERMEASE MDL1, MITOCHONDRIAL"/>
    <property type="match status" value="1"/>
</dbReference>
<dbReference type="GO" id="GO:0043481">
    <property type="term" value="P:anthocyanin accumulation in tissues in response to UV light"/>
    <property type="evidence" value="ECO:0007669"/>
    <property type="project" value="UniProtKB-ARBA"/>
</dbReference>
<protein>
    <recommendedName>
        <fullName evidence="17">ABC transporter B family member 1</fullName>
    </recommendedName>
</protein>
<evidence type="ECO:0000256" key="1">
    <source>
        <dbReference type="ARBA" id="ARBA00004651"/>
    </source>
</evidence>
<evidence type="ECO:0000256" key="9">
    <source>
        <dbReference type="ARBA" id="ARBA00023136"/>
    </source>
</evidence>
<dbReference type="SUPFAM" id="SSF52540">
    <property type="entry name" value="P-loop containing nucleoside triphosphate hydrolases"/>
    <property type="match status" value="2"/>
</dbReference>
<dbReference type="GO" id="GO:0010328">
    <property type="term" value="F:auxin influx transmembrane transporter activity"/>
    <property type="evidence" value="ECO:0007669"/>
    <property type="project" value="UniProtKB-ARBA"/>
</dbReference>
<dbReference type="InterPro" id="IPR036640">
    <property type="entry name" value="ABC1_TM_sf"/>
</dbReference>
<feature type="domain" description="ABC transporter" evidence="13">
    <location>
        <begin position="1182"/>
        <end position="1416"/>
    </location>
</feature>
<dbReference type="Gene3D" id="1.20.1560.10">
    <property type="entry name" value="ABC transporter type 1, transmembrane domain"/>
    <property type="match status" value="2"/>
</dbReference>
<dbReference type="GO" id="GO:0005524">
    <property type="term" value="F:ATP binding"/>
    <property type="evidence" value="ECO:0007669"/>
    <property type="project" value="UniProtKB-KW"/>
</dbReference>
<dbReference type="GO" id="GO:0010329">
    <property type="term" value="F:auxin efflux transmembrane transporter activity"/>
    <property type="evidence" value="ECO:0007669"/>
    <property type="project" value="UniProtKB-ARBA"/>
</dbReference>
<dbReference type="FunFam" id="3.40.50.300:FF:000066">
    <property type="entry name" value="ABC transporter B family member 1"/>
    <property type="match status" value="1"/>
</dbReference>
<feature type="compositionally biased region" description="Basic and acidic residues" evidence="11">
    <location>
        <begin position="639"/>
        <end position="648"/>
    </location>
</feature>
<dbReference type="FunFam" id="1.20.1560.10:FF:000033">
    <property type="entry name" value="ABC transporter B family member 19"/>
    <property type="match status" value="1"/>
</dbReference>
<feature type="transmembrane region" description="Helical" evidence="12">
    <location>
        <begin position="93"/>
        <end position="114"/>
    </location>
</feature>
<evidence type="ECO:0000256" key="11">
    <source>
        <dbReference type="SAM" id="MobiDB-lite"/>
    </source>
</evidence>
<dbReference type="SUPFAM" id="SSF90123">
    <property type="entry name" value="ABC transporter transmembrane region"/>
    <property type="match status" value="2"/>
</dbReference>
<feature type="region of interest" description="Disordered" evidence="11">
    <location>
        <begin position="633"/>
        <end position="658"/>
    </location>
</feature>
<dbReference type="CDD" id="cd18578">
    <property type="entry name" value="ABC_6TM_Pgp_ABCB1_D2_like"/>
    <property type="match status" value="1"/>
</dbReference>
<keyword evidence="3" id="KW-0813">Transport</keyword>
<dbReference type="GO" id="GO:0005743">
    <property type="term" value="C:mitochondrial inner membrane"/>
    <property type="evidence" value="ECO:0007669"/>
    <property type="project" value="TreeGrafter"/>
</dbReference>
<feature type="domain" description="ABC transmembrane type-1" evidence="14">
    <location>
        <begin position="98"/>
        <end position="385"/>
    </location>
</feature>
<dbReference type="CDD" id="cd18577">
    <property type="entry name" value="ABC_6TM_Pgp_ABCB1_D1_like"/>
    <property type="match status" value="1"/>
</dbReference>
<dbReference type="InterPro" id="IPR017871">
    <property type="entry name" value="ABC_transporter-like_CS"/>
</dbReference>
<evidence type="ECO:0000259" key="14">
    <source>
        <dbReference type="PROSITE" id="PS50929"/>
    </source>
</evidence>
<dbReference type="GO" id="GO:0008361">
    <property type="term" value="P:regulation of cell size"/>
    <property type="evidence" value="ECO:0007669"/>
    <property type="project" value="UniProtKB-ARBA"/>
</dbReference>
<dbReference type="InterPro" id="IPR003439">
    <property type="entry name" value="ABC_transporter-like_ATP-bd"/>
</dbReference>
<evidence type="ECO:0000313" key="16">
    <source>
        <dbReference type="Proteomes" id="UP001374535"/>
    </source>
</evidence>
<dbReference type="GO" id="GO:0015421">
    <property type="term" value="F:ABC-type oligopeptide transporter activity"/>
    <property type="evidence" value="ECO:0007669"/>
    <property type="project" value="TreeGrafter"/>
</dbReference>
<dbReference type="GO" id="GO:0005886">
    <property type="term" value="C:plasma membrane"/>
    <property type="evidence" value="ECO:0007669"/>
    <property type="project" value="UniProtKB-SubCell"/>
</dbReference>
<dbReference type="Pfam" id="PF00664">
    <property type="entry name" value="ABC_membrane"/>
    <property type="match status" value="2"/>
</dbReference>
<dbReference type="GO" id="GO:0009733">
    <property type="term" value="P:response to auxin"/>
    <property type="evidence" value="ECO:0007669"/>
    <property type="project" value="UniProtKB-ARBA"/>
</dbReference>
<comment type="similarity">
    <text evidence="2">Belongs to the ABC transporter superfamily. ABCB family. Multidrug resistance exporter (TC 3.A.1.201) subfamily.</text>
</comment>
<evidence type="ECO:0000259" key="13">
    <source>
        <dbReference type="PROSITE" id="PS50893"/>
    </source>
</evidence>
<keyword evidence="6" id="KW-0547">Nucleotide-binding</keyword>
<dbReference type="EMBL" id="CP144695">
    <property type="protein sequence ID" value="WVZ08874.1"/>
    <property type="molecule type" value="Genomic_DNA"/>
</dbReference>
<evidence type="ECO:0000256" key="5">
    <source>
        <dbReference type="ARBA" id="ARBA00022737"/>
    </source>
</evidence>
<feature type="transmembrane region" description="Helical" evidence="12">
    <location>
        <begin position="324"/>
        <end position="344"/>
    </location>
</feature>
<keyword evidence="8 12" id="KW-1133">Transmembrane helix</keyword>
<evidence type="ECO:0008006" key="17">
    <source>
        <dbReference type="Google" id="ProtNLM"/>
    </source>
</evidence>
<dbReference type="GO" id="GO:0090374">
    <property type="term" value="P:oligopeptide export from mitochondrion"/>
    <property type="evidence" value="ECO:0007669"/>
    <property type="project" value="TreeGrafter"/>
</dbReference>
<feature type="transmembrane region" description="Helical" evidence="12">
    <location>
        <begin position="246"/>
        <end position="265"/>
    </location>
</feature>
<evidence type="ECO:0000256" key="6">
    <source>
        <dbReference type="ARBA" id="ARBA00022741"/>
    </source>
</evidence>
<keyword evidence="7" id="KW-0067">ATP-binding</keyword>
<feature type="compositionally biased region" description="Basic and acidic residues" evidence="11">
    <location>
        <begin position="40"/>
        <end position="52"/>
    </location>
</feature>
<feature type="region of interest" description="Disordered" evidence="11">
    <location>
        <begin position="1427"/>
        <end position="1446"/>
    </location>
</feature>
<feature type="transmembrane region" description="Helical" evidence="12">
    <location>
        <begin position="221"/>
        <end position="240"/>
    </location>
</feature>
<dbReference type="GO" id="GO:0009958">
    <property type="term" value="P:positive gravitropism"/>
    <property type="evidence" value="ECO:0007669"/>
    <property type="project" value="UniProtKB-ARBA"/>
</dbReference>
<feature type="domain" description="ABC transporter" evidence="13">
    <location>
        <begin position="420"/>
        <end position="761"/>
    </location>
</feature>
<dbReference type="PROSITE" id="PS50893">
    <property type="entry name" value="ABC_TRANSPORTER_2"/>
    <property type="match status" value="2"/>
</dbReference>
<dbReference type="Proteomes" id="UP001374535">
    <property type="component" value="Chromosome 6"/>
</dbReference>
<dbReference type="GO" id="GO:0016887">
    <property type="term" value="F:ATP hydrolysis activity"/>
    <property type="evidence" value="ECO:0007669"/>
    <property type="project" value="InterPro"/>
</dbReference>
<accession>A0AAQ3RV04</accession>
<feature type="region of interest" description="Disordered" evidence="11">
    <location>
        <begin position="27"/>
        <end position="59"/>
    </location>
</feature>
<dbReference type="CDD" id="cd03249">
    <property type="entry name" value="ABC_MTABC3_MDL1_MDL2"/>
    <property type="match status" value="2"/>
</dbReference>
<dbReference type="FunFam" id="1.20.1560.10:FF:000029">
    <property type="entry name" value="ABC transporter B family member 1"/>
    <property type="match status" value="1"/>
</dbReference>
<sequence>MSKDSEEIKTIEQWKWSEMQGLELVPDAATSQLQQQQDQVPREMETAREQPNKDAAASAAVTMNGGSIGGEKAESVPSVGFGELFRFADGLDYVLMGIGTVGAVVHGCSLPIFLRFFADLVNSFGSNANDVDKMTQEVVKYAFYFLVVGAAIWASSWAEISCWMWSGERQSTKMRIKYLETALNQDIQFFDTDVRTSDVVFAINSDAVMVQDAISEKLGNFIHYMATFVSGFVVGFTAVWQLALVTLAVVPMIAVIGGIHTTTLAKLSGKSQEALAQAGNIVEQTVAQIRVVLAFVGESRALQAYSSALRVAQKLGYKTGFAKGMGLGATYFVVFCCYALLLWYGGYLVRHHATNGGLAIATMFAVMIGGLGLGQSAPSMAAFTKARVAAAKIFRIIDHKPSIDRNSESGIELETVTGLVELKNVDFSYPSRPEVRILNDFSLNVPAGKTIALVGSSGSGKSTVVSLIERFYDPTSGQVLLDGHDIKTLKLRWLRQQIGLVSQEPALFATTIRENILLGRPDANQVEIEEAARVANAHSFIIKLPEGYETQVSHLCFMKMASVIACAMMIVMALFSQSTSLDFLIFGVELQKKHLIVSTEVHVHALHLKKAKRVTCFCQRACSFLNKDVTTDQPGNTRDITKNEDHENSSQLDSTRVGERGLQLSGGQKQRIAIARAMLKNPAILLLDEATSALDSESEKLVQEALDRFMIGRTTLVIAHRLSTIRKADLVAVLQQGSVSEIGTHDELFSKGENGVYAKLIKMQEMAHETAMSNARKSSARPSSARNSVSSPIIARNSSYGRSPYSRRLSDFSTSDFSLSLDASHSNYRLEKLAFKEQASSFWRLAKMNSPEWLYALIGSIGSVICGSLSAFFAYVLSAVLSVYYNPDHRYMIREIEKYCYLLIGLSSTALLFNTLQHFFWDIVGENLTKRVREKMLTAVLKNEMAWFDQEENESARIAARLALDANNVRSAIGDRISVIVQNTALMLVACTAGFVLQWRLALVLIAVFPIVVAATVLQKMFMTGFSGDLEAAHAKATQLAGEAIANVRTVAAFNSERKIVGLFTSNLQAPLKRCFWKGQISGSGYGVAQFALYASYALGLWYASWLVKHGISDFSKTIRVFMVLMVSANGAAETLTLAPDFIKGGRAMRSVFELLDRRTEIEPDDQDATPFPDRLRGEVELKHVDFFYPTRPDMPVFRDLSLRARAGKTLALVGPSGCGKSSVIALIQRFYDPTSGRVMIDGKDIRKYNLKSLRRHISVVPQEPCLFATTIYENIAYGHESASEAEIIEAATLANAHKFISALPDGYKTFVGERGVQLSGGQKQRIAVARAFVRKAELMLLDEATSALDAESERSVQEALDRASSGKTTIIVAHRLSTIRNASLIAVIDDGKVAEQGSHSQLLKNHPDGIYARMIQLQRFTHTQVIGMASGSSSSTRPKDDEREG</sequence>
<evidence type="ECO:0000256" key="3">
    <source>
        <dbReference type="ARBA" id="ARBA00022448"/>
    </source>
</evidence>
<dbReference type="FunFam" id="1.20.1560.10:FF:000009">
    <property type="entry name" value="ABC transporter B family member 1"/>
    <property type="match status" value="1"/>
</dbReference>